<dbReference type="EMBL" id="U70214">
    <property type="protein sequence ID" value="AAB08689.1"/>
    <property type="molecule type" value="Genomic_DNA"/>
</dbReference>
<protein>
    <submittedName>
        <fullName evidence="1">Similar to E. coli YjhH</fullName>
    </submittedName>
</protein>
<name>P71291_ECOLX</name>
<organism evidence="1">
    <name type="scientific">Escherichia coli</name>
    <dbReference type="NCBI Taxonomy" id="562"/>
    <lineage>
        <taxon>Bacteria</taxon>
        <taxon>Pseudomonadati</taxon>
        <taxon>Pseudomonadota</taxon>
        <taxon>Gammaproteobacteria</taxon>
        <taxon>Enterobacterales</taxon>
        <taxon>Enterobacteriaceae</taxon>
        <taxon>Escherichia</taxon>
    </lineage>
</organism>
<accession>P71291</accession>
<reference evidence="1" key="1">
    <citation type="submission" date="1996-09" db="EMBL/GenBank/DDBJ databases">
        <title>Sequence of minutes 4-25 of Escherichia coli.</title>
        <authorList>
            <person name="Schramm S."/>
            <person name="Duncan M."/>
            <person name="Allen E."/>
            <person name="Araujo R."/>
            <person name="Aparicio A."/>
            <person name="Chung E."/>
            <person name="Davis K."/>
            <person name="Federspiel N."/>
            <person name="Hyman R."/>
            <person name="Kalman S."/>
            <person name="Komp C."/>
            <person name="Kurdi O."/>
            <person name="Lashkari D."/>
            <person name="Lew H."/>
            <person name="Lin D."/>
            <person name="Namath A."/>
            <person name="Oefner P."/>
            <person name="Roberts D."/>
            <person name="Davis R.W."/>
        </authorList>
    </citation>
    <scope>NUCLEOTIDE SEQUENCE</scope>
</reference>
<evidence type="ECO:0000313" key="1">
    <source>
        <dbReference type="EMBL" id="AAB08689.1"/>
    </source>
</evidence>
<sequence length="246" mass="26806">MIPGRFRHVPVAPGFQKIHRHLRGKVAARRYRPVAAEQQGIEQMIVVAAEHGEVRMGTFDGMDHAAQVGDGVDGVFDADNIAARVGEGFHQRRSQILPGQRREVIEHHRQRDAVGHLLEIADQVRFRHFPVVGVDHHDAVRARLLRVLAEFDGFPGVGAAGADQHRHATIDMIDSKAGNGFTLFGAELGELATAAQEEQAVNACFDQIVDQRGGARLIELPSAVKMVETGGMIPVNNADCGMRSPC</sequence>
<proteinExistence type="predicted"/>
<dbReference type="AlphaFoldDB" id="P71291"/>